<sequence>MKIHILGSGAYPLRFQDGRSLSLLLPEHGIIVDAGLGLTALPHNYKTETLHILLSHFHHDHILGLAFLANFLERGQCRSIVIHGDERIEKLISFFQEPFNPEYTSKNMPITMEYFPKTTELAGVAIHRKKVPHSSGTSNYFTFASQGKSFGFGTDTTASTQNAEFFRNIKTLFHECNYDNSHKDQAIKEGHSYPEAVGKLALAAGVDQLFLIHTDPRYPKVRKEIQTVFPKSDITTDDQIIEV</sequence>
<evidence type="ECO:0000259" key="1">
    <source>
        <dbReference type="Pfam" id="PF12706"/>
    </source>
</evidence>
<feature type="domain" description="Metallo-beta-lactamase" evidence="1">
    <location>
        <begin position="30"/>
        <end position="213"/>
    </location>
</feature>
<dbReference type="Proteomes" id="UP000228711">
    <property type="component" value="Unassembled WGS sequence"/>
</dbReference>
<protein>
    <recommendedName>
        <fullName evidence="1">Metallo-beta-lactamase domain-containing protein</fullName>
    </recommendedName>
</protein>
<comment type="caution">
    <text evidence="2">The sequence shown here is derived from an EMBL/GenBank/DDBJ whole genome shotgun (WGS) entry which is preliminary data.</text>
</comment>
<dbReference type="EMBL" id="PEXV01000145">
    <property type="protein sequence ID" value="PIS41170.1"/>
    <property type="molecule type" value="Genomic_DNA"/>
</dbReference>
<name>A0A2H0YRU3_9BACT</name>
<dbReference type="SUPFAM" id="SSF56281">
    <property type="entry name" value="Metallo-hydrolase/oxidoreductase"/>
    <property type="match status" value="1"/>
</dbReference>
<dbReference type="Gene3D" id="3.60.15.10">
    <property type="entry name" value="Ribonuclease Z/Hydroxyacylglutathione hydrolase-like"/>
    <property type="match status" value="1"/>
</dbReference>
<dbReference type="InterPro" id="IPR036866">
    <property type="entry name" value="RibonucZ/Hydroxyglut_hydro"/>
</dbReference>
<gene>
    <name evidence="2" type="ORF">COT25_04550</name>
</gene>
<dbReference type="PANTHER" id="PTHR46018">
    <property type="entry name" value="ZINC PHOSPHODIESTERASE ELAC PROTEIN 1"/>
    <property type="match status" value="1"/>
</dbReference>
<proteinExistence type="predicted"/>
<dbReference type="GO" id="GO:0042781">
    <property type="term" value="F:3'-tRNA processing endoribonuclease activity"/>
    <property type="evidence" value="ECO:0007669"/>
    <property type="project" value="TreeGrafter"/>
</dbReference>
<accession>A0A2H0YRU3</accession>
<organism evidence="2 3">
    <name type="scientific">Candidatus Kerfeldbacteria bacterium CG08_land_8_20_14_0_20_42_7</name>
    <dbReference type="NCBI Taxonomy" id="2014245"/>
    <lineage>
        <taxon>Bacteria</taxon>
        <taxon>Candidatus Kerfeldiibacteriota</taxon>
    </lineage>
</organism>
<dbReference type="AlphaFoldDB" id="A0A2H0YRU3"/>
<reference evidence="3" key="1">
    <citation type="submission" date="2017-09" db="EMBL/GenBank/DDBJ databases">
        <title>Depth-based differentiation of microbial function through sediment-hosted aquifers and enrichment of novel symbionts in the deep terrestrial subsurface.</title>
        <authorList>
            <person name="Probst A.J."/>
            <person name="Ladd B."/>
            <person name="Jarett J.K."/>
            <person name="Geller-Mcgrath D.E."/>
            <person name="Sieber C.M.K."/>
            <person name="Emerson J.B."/>
            <person name="Anantharaman K."/>
            <person name="Thomas B.C."/>
            <person name="Malmstrom R."/>
            <person name="Stieglmeier M."/>
            <person name="Klingl A."/>
            <person name="Woyke T."/>
            <person name="Ryan C.M."/>
            <person name="Banfield J.F."/>
        </authorList>
    </citation>
    <scope>NUCLEOTIDE SEQUENCE [LARGE SCALE GENOMIC DNA]</scope>
</reference>
<evidence type="ECO:0000313" key="3">
    <source>
        <dbReference type="Proteomes" id="UP000228711"/>
    </source>
</evidence>
<dbReference type="PANTHER" id="PTHR46018:SF2">
    <property type="entry name" value="ZINC PHOSPHODIESTERASE ELAC PROTEIN 1"/>
    <property type="match status" value="1"/>
</dbReference>
<evidence type="ECO:0000313" key="2">
    <source>
        <dbReference type="EMBL" id="PIS41170.1"/>
    </source>
</evidence>
<dbReference type="InterPro" id="IPR001279">
    <property type="entry name" value="Metallo-B-lactamas"/>
</dbReference>
<dbReference type="Pfam" id="PF12706">
    <property type="entry name" value="Lactamase_B_2"/>
    <property type="match status" value="1"/>
</dbReference>